<dbReference type="AlphaFoldDB" id="W4Q493"/>
<dbReference type="GO" id="GO:0009425">
    <property type="term" value="C:bacterial-type flagellum basal body"/>
    <property type="evidence" value="ECO:0007669"/>
    <property type="project" value="InterPro"/>
</dbReference>
<dbReference type="STRING" id="1236970.JCM9140_2596"/>
<keyword evidence="12" id="KW-1185">Reference proteome</keyword>
<evidence type="ECO:0000256" key="8">
    <source>
        <dbReference type="ARBA" id="ARBA00022989"/>
    </source>
</evidence>
<evidence type="ECO:0000256" key="4">
    <source>
        <dbReference type="ARBA" id="ARBA00022475"/>
    </source>
</evidence>
<keyword evidence="9 10" id="KW-0472">Membrane</keyword>
<gene>
    <name evidence="11" type="ORF">JCM9140_2596</name>
</gene>
<evidence type="ECO:0000256" key="2">
    <source>
        <dbReference type="ARBA" id="ARBA00004162"/>
    </source>
</evidence>
<evidence type="ECO:0000256" key="3">
    <source>
        <dbReference type="ARBA" id="ARBA00008281"/>
    </source>
</evidence>
<keyword evidence="8" id="KW-1133">Transmembrane helix</keyword>
<dbReference type="Proteomes" id="UP000018890">
    <property type="component" value="Unassembled WGS sequence"/>
</dbReference>
<comment type="similarity">
    <text evidence="3 10">Belongs to the FliL family.</text>
</comment>
<keyword evidence="11" id="KW-0282">Flagellum</keyword>
<dbReference type="GO" id="GO:0071978">
    <property type="term" value="P:bacterial-type flagellum-dependent swarming motility"/>
    <property type="evidence" value="ECO:0007669"/>
    <property type="project" value="TreeGrafter"/>
</dbReference>
<evidence type="ECO:0000256" key="1">
    <source>
        <dbReference type="ARBA" id="ARBA00002254"/>
    </source>
</evidence>
<accession>W4Q493</accession>
<comment type="caution">
    <text evidence="11">The sequence shown here is derived from an EMBL/GenBank/DDBJ whole genome shotgun (WGS) entry which is preliminary data.</text>
</comment>
<evidence type="ECO:0000256" key="5">
    <source>
        <dbReference type="ARBA" id="ARBA00022500"/>
    </source>
</evidence>
<dbReference type="GO" id="GO:0005886">
    <property type="term" value="C:plasma membrane"/>
    <property type="evidence" value="ECO:0007669"/>
    <property type="project" value="UniProtKB-SubCell"/>
</dbReference>
<evidence type="ECO:0000256" key="10">
    <source>
        <dbReference type="RuleBase" id="RU364125"/>
    </source>
</evidence>
<name>W4Q493_9BACI</name>
<comment type="subcellular location">
    <subcellularLocation>
        <location evidence="2">Cell membrane</location>
        <topology evidence="2">Single-pass membrane protein</topology>
    </subcellularLocation>
</comment>
<evidence type="ECO:0000313" key="12">
    <source>
        <dbReference type="Proteomes" id="UP000018890"/>
    </source>
</evidence>
<keyword evidence="11" id="KW-0966">Cell projection</keyword>
<evidence type="ECO:0000313" key="11">
    <source>
        <dbReference type="EMBL" id="GAE26518.1"/>
    </source>
</evidence>
<dbReference type="Pfam" id="PF03748">
    <property type="entry name" value="FliL"/>
    <property type="match status" value="1"/>
</dbReference>
<comment type="function">
    <text evidence="1 10">Controls the rotational direction of flagella during chemotaxis.</text>
</comment>
<dbReference type="RefSeq" id="WP_034746309.1">
    <property type="nucleotide sequence ID" value="NZ_BAUT01000026.1"/>
</dbReference>
<keyword evidence="6" id="KW-0812">Transmembrane</keyword>
<keyword evidence="11" id="KW-0969">Cilium</keyword>
<evidence type="ECO:0000256" key="6">
    <source>
        <dbReference type="ARBA" id="ARBA00022692"/>
    </source>
</evidence>
<dbReference type="GO" id="GO:0006935">
    <property type="term" value="P:chemotaxis"/>
    <property type="evidence" value="ECO:0007669"/>
    <property type="project" value="UniProtKB-KW"/>
</dbReference>
<evidence type="ECO:0000256" key="7">
    <source>
        <dbReference type="ARBA" id="ARBA00022779"/>
    </source>
</evidence>
<proteinExistence type="inferred from homology"/>
<keyword evidence="7 10" id="KW-0283">Flagellar rotation</keyword>
<organism evidence="11 12">
    <name type="scientific">Halalkalibacter wakoensis JCM 9140</name>
    <dbReference type="NCBI Taxonomy" id="1236970"/>
    <lineage>
        <taxon>Bacteria</taxon>
        <taxon>Bacillati</taxon>
        <taxon>Bacillota</taxon>
        <taxon>Bacilli</taxon>
        <taxon>Bacillales</taxon>
        <taxon>Bacillaceae</taxon>
        <taxon>Halalkalibacter</taxon>
    </lineage>
</organism>
<evidence type="ECO:0000256" key="9">
    <source>
        <dbReference type="ARBA" id="ARBA00023136"/>
    </source>
</evidence>
<keyword evidence="5 10" id="KW-0145">Chemotaxis</keyword>
<dbReference type="EMBL" id="BAUT01000026">
    <property type="protein sequence ID" value="GAE26518.1"/>
    <property type="molecule type" value="Genomic_DNA"/>
</dbReference>
<reference evidence="11" key="1">
    <citation type="journal article" date="2014" name="Genome Announc.">
        <title>Draft Genome Sequences of Three Alkaliphilic Bacillus Strains, Bacillus wakoensis JCM 9140T, Bacillus akibai JCM 9157T, and Bacillus hemicellulosilyticus JCM 9152T.</title>
        <authorList>
            <person name="Yuki M."/>
            <person name="Oshima K."/>
            <person name="Suda W."/>
            <person name="Oshida Y."/>
            <person name="Kitamura K."/>
            <person name="Iida T."/>
            <person name="Hattori M."/>
            <person name="Ohkuma M."/>
        </authorList>
    </citation>
    <scope>NUCLEOTIDE SEQUENCE [LARGE SCALE GENOMIC DNA]</scope>
    <source>
        <strain evidence="11">JCM 9140</strain>
    </source>
</reference>
<dbReference type="PANTHER" id="PTHR35091:SF2">
    <property type="entry name" value="FLAGELLAR PROTEIN FLIL"/>
    <property type="match status" value="1"/>
</dbReference>
<dbReference type="InterPro" id="IPR005503">
    <property type="entry name" value="FliL"/>
</dbReference>
<sequence>MRKMIVLLMLGTLVGAGVLAYLYFTDNETTELDSLQDRVLHTESVIVTLQDSSYLQMTISIETDSPATKQKLEEAYPLVENAMIHSLSVLEREEIQRENGVAMMESALLEEFQELLEEGEVKQVYVTEKVLQ</sequence>
<dbReference type="PANTHER" id="PTHR35091">
    <property type="entry name" value="FLAGELLAR PROTEIN FLIL"/>
    <property type="match status" value="1"/>
</dbReference>
<protein>
    <recommendedName>
        <fullName evidence="10">Flagellar protein FliL</fullName>
    </recommendedName>
</protein>
<keyword evidence="4 10" id="KW-1003">Cell membrane</keyword>